<dbReference type="AlphaFoldDB" id="A0A9P8TSB9"/>
<dbReference type="Proteomes" id="UP000774326">
    <property type="component" value="Unassembled WGS sequence"/>
</dbReference>
<comment type="caution">
    <text evidence="2">The sequence shown here is derived from an EMBL/GenBank/DDBJ whole genome shotgun (WGS) entry which is preliminary data.</text>
</comment>
<gene>
    <name evidence="2" type="ORF">WICPIJ_000125</name>
</gene>
<reference evidence="2" key="1">
    <citation type="journal article" date="2021" name="Open Biol.">
        <title>Shared evolutionary footprints suggest mitochondrial oxidative damage underlies multiple complex I losses in fungi.</title>
        <authorList>
            <person name="Schikora-Tamarit M.A."/>
            <person name="Marcet-Houben M."/>
            <person name="Nosek J."/>
            <person name="Gabaldon T."/>
        </authorList>
    </citation>
    <scope>NUCLEOTIDE SEQUENCE</scope>
    <source>
        <strain evidence="2">CBS2887</strain>
    </source>
</reference>
<keyword evidence="3" id="KW-1185">Reference proteome</keyword>
<feature type="transmembrane region" description="Helical" evidence="1">
    <location>
        <begin position="25"/>
        <end position="49"/>
    </location>
</feature>
<name>A0A9P8TSB9_WICPI</name>
<keyword evidence="1" id="KW-0472">Membrane</keyword>
<keyword evidence="1" id="KW-0812">Transmembrane</keyword>
<evidence type="ECO:0000313" key="3">
    <source>
        <dbReference type="Proteomes" id="UP000774326"/>
    </source>
</evidence>
<sequence length="171" mass="17996">MFSLSTGESFSVASGRVDCGFESPVTFGVGSVLISFLLFLLTLVLLLYVENWFLRSEFPYPKIGASSSTKFPLESLAANGSTGEAGADLVSLVPPSCSCCCMLNEAEDKLRASVTASVAANPAISLNLSSSSVNSCNDGMDDFFFILRILLISSGSSELLSLLSLKSSSVF</sequence>
<reference evidence="2" key="2">
    <citation type="submission" date="2021-01" db="EMBL/GenBank/DDBJ databases">
        <authorList>
            <person name="Schikora-Tamarit M.A."/>
        </authorList>
    </citation>
    <scope>NUCLEOTIDE SEQUENCE</scope>
    <source>
        <strain evidence="2">CBS2887</strain>
    </source>
</reference>
<evidence type="ECO:0000256" key="1">
    <source>
        <dbReference type="SAM" id="Phobius"/>
    </source>
</evidence>
<keyword evidence="1" id="KW-1133">Transmembrane helix</keyword>
<proteinExistence type="predicted"/>
<accession>A0A9P8TSB9</accession>
<organism evidence="2 3">
    <name type="scientific">Wickerhamomyces pijperi</name>
    <name type="common">Yeast</name>
    <name type="synonym">Pichia pijperi</name>
    <dbReference type="NCBI Taxonomy" id="599730"/>
    <lineage>
        <taxon>Eukaryota</taxon>
        <taxon>Fungi</taxon>
        <taxon>Dikarya</taxon>
        <taxon>Ascomycota</taxon>
        <taxon>Saccharomycotina</taxon>
        <taxon>Saccharomycetes</taxon>
        <taxon>Phaffomycetales</taxon>
        <taxon>Wickerhamomycetaceae</taxon>
        <taxon>Wickerhamomyces</taxon>
    </lineage>
</organism>
<dbReference type="EMBL" id="JAEUBG010000073">
    <property type="protein sequence ID" value="KAH3688880.1"/>
    <property type="molecule type" value="Genomic_DNA"/>
</dbReference>
<evidence type="ECO:0000313" key="2">
    <source>
        <dbReference type="EMBL" id="KAH3688880.1"/>
    </source>
</evidence>
<protein>
    <submittedName>
        <fullName evidence="2">Uncharacterized protein</fullName>
    </submittedName>
</protein>